<accession>A0A1I1WFZ3</accession>
<dbReference type="AlphaFoldDB" id="A0A1I1WFZ3"/>
<evidence type="ECO:0000256" key="1">
    <source>
        <dbReference type="SAM" id="Phobius"/>
    </source>
</evidence>
<protein>
    <submittedName>
        <fullName evidence="2">Uncharacterized protein</fullName>
    </submittedName>
</protein>
<organism evidence="2 3">
    <name type="scientific">Lentibacillus persicus</name>
    <dbReference type="NCBI Taxonomy" id="640948"/>
    <lineage>
        <taxon>Bacteria</taxon>
        <taxon>Bacillati</taxon>
        <taxon>Bacillota</taxon>
        <taxon>Bacilli</taxon>
        <taxon>Bacillales</taxon>
        <taxon>Bacillaceae</taxon>
        <taxon>Lentibacillus</taxon>
    </lineage>
</organism>
<feature type="transmembrane region" description="Helical" evidence="1">
    <location>
        <begin position="15"/>
        <end position="37"/>
    </location>
</feature>
<reference evidence="3" key="1">
    <citation type="submission" date="2016-10" db="EMBL/GenBank/DDBJ databases">
        <authorList>
            <person name="Varghese N."/>
            <person name="Submissions S."/>
        </authorList>
    </citation>
    <scope>NUCLEOTIDE SEQUENCE [LARGE SCALE GENOMIC DNA]</scope>
    <source>
        <strain evidence="3">DSM 22530</strain>
    </source>
</reference>
<gene>
    <name evidence="2" type="ORF">SAMN05216238_10640</name>
</gene>
<keyword evidence="1" id="KW-0472">Membrane</keyword>
<name>A0A1I1WFZ3_9BACI</name>
<sequence>MGMEFLYFPEDKSEYIPAIIVLIIFIIGASIAMYFFIKHSKKEADKTDKHYGEKIEKKEE</sequence>
<keyword evidence="1" id="KW-1133">Transmembrane helix</keyword>
<keyword evidence="1" id="KW-0812">Transmembrane</keyword>
<evidence type="ECO:0000313" key="2">
    <source>
        <dbReference type="EMBL" id="SFD93992.1"/>
    </source>
</evidence>
<dbReference type="EMBL" id="FOMR01000006">
    <property type="protein sequence ID" value="SFD93992.1"/>
    <property type="molecule type" value="Genomic_DNA"/>
</dbReference>
<proteinExistence type="predicted"/>
<evidence type="ECO:0000313" key="3">
    <source>
        <dbReference type="Proteomes" id="UP000199474"/>
    </source>
</evidence>
<dbReference type="STRING" id="640948.SAMN05216238_10640"/>
<dbReference type="Proteomes" id="UP000199474">
    <property type="component" value="Unassembled WGS sequence"/>
</dbReference>
<dbReference type="RefSeq" id="WP_090084669.1">
    <property type="nucleotide sequence ID" value="NZ_FOMR01000006.1"/>
</dbReference>
<keyword evidence="3" id="KW-1185">Reference proteome</keyword>